<keyword evidence="1" id="KW-0812">Transmembrane</keyword>
<protein>
    <submittedName>
        <fullName evidence="2">Uncharacterized protein</fullName>
    </submittedName>
</protein>
<gene>
    <name evidence="2" type="ORF">IAA28_10440</name>
</gene>
<comment type="caution">
    <text evidence="2">The sequence shown here is derived from an EMBL/GenBank/DDBJ whole genome shotgun (WGS) entry which is preliminary data.</text>
</comment>
<evidence type="ECO:0000313" key="2">
    <source>
        <dbReference type="EMBL" id="HIX53207.1"/>
    </source>
</evidence>
<accession>A0A9D1W7E7</accession>
<keyword evidence="1" id="KW-0472">Membrane</keyword>
<proteinExistence type="predicted"/>
<keyword evidence="1" id="KW-1133">Transmembrane helix</keyword>
<sequence length="159" mass="17933">MDEQIKAAYGYTDRQLEQEMDYALSHPDASPELNPPEDEFQRILSKAEQLQREADQKAAASHTHRRINRGKMVRLALAAAILGTLSVGGVVSVVGRSGFRYESNGDEAIFWGNTPVMKKESDGLQEAYDRVAEELNIPVLKMNYVPAEMKFREITFDKK</sequence>
<dbReference type="Proteomes" id="UP000886780">
    <property type="component" value="Unassembled WGS sequence"/>
</dbReference>
<dbReference type="EMBL" id="DXEU01000190">
    <property type="protein sequence ID" value="HIX53207.1"/>
    <property type="molecule type" value="Genomic_DNA"/>
</dbReference>
<feature type="non-terminal residue" evidence="2">
    <location>
        <position position="159"/>
    </location>
</feature>
<reference evidence="2" key="2">
    <citation type="submission" date="2021-04" db="EMBL/GenBank/DDBJ databases">
        <authorList>
            <person name="Gilroy R."/>
        </authorList>
    </citation>
    <scope>NUCLEOTIDE SEQUENCE</scope>
    <source>
        <strain evidence="2">ChiGjej4B4-12881</strain>
    </source>
</reference>
<reference evidence="2" key="1">
    <citation type="journal article" date="2021" name="PeerJ">
        <title>Extensive microbial diversity within the chicken gut microbiome revealed by metagenomics and culture.</title>
        <authorList>
            <person name="Gilroy R."/>
            <person name="Ravi A."/>
            <person name="Getino M."/>
            <person name="Pursley I."/>
            <person name="Horton D.L."/>
            <person name="Alikhan N.F."/>
            <person name="Baker D."/>
            <person name="Gharbi K."/>
            <person name="Hall N."/>
            <person name="Watson M."/>
            <person name="Adriaenssens E.M."/>
            <person name="Foster-Nyarko E."/>
            <person name="Jarju S."/>
            <person name="Secka A."/>
            <person name="Antonio M."/>
            <person name="Oren A."/>
            <person name="Chaudhuri R.R."/>
            <person name="La Ragione R."/>
            <person name="Hildebrand F."/>
            <person name="Pallen M.J."/>
        </authorList>
    </citation>
    <scope>NUCLEOTIDE SEQUENCE</scope>
    <source>
        <strain evidence="2">ChiGjej4B4-12881</strain>
    </source>
</reference>
<organism evidence="2 3">
    <name type="scientific">Candidatus Lachnoclostridium stercoripullorum</name>
    <dbReference type="NCBI Taxonomy" id="2838635"/>
    <lineage>
        <taxon>Bacteria</taxon>
        <taxon>Bacillati</taxon>
        <taxon>Bacillota</taxon>
        <taxon>Clostridia</taxon>
        <taxon>Lachnospirales</taxon>
        <taxon>Lachnospiraceae</taxon>
    </lineage>
</organism>
<dbReference type="AlphaFoldDB" id="A0A9D1W7E7"/>
<feature type="transmembrane region" description="Helical" evidence="1">
    <location>
        <begin position="75"/>
        <end position="95"/>
    </location>
</feature>
<evidence type="ECO:0000313" key="3">
    <source>
        <dbReference type="Proteomes" id="UP000886780"/>
    </source>
</evidence>
<name>A0A9D1W7E7_9FIRM</name>
<evidence type="ECO:0000256" key="1">
    <source>
        <dbReference type="SAM" id="Phobius"/>
    </source>
</evidence>